<dbReference type="EMBL" id="BBLT01000008">
    <property type="protein sequence ID" value="GAL86410.1"/>
    <property type="molecule type" value="Genomic_DNA"/>
</dbReference>
<dbReference type="STRING" id="153721.MYP_3639"/>
<keyword evidence="3" id="KW-1185">Reference proteome</keyword>
<name>A0A098LHJ0_9BACT</name>
<accession>A0A098LHJ0</accession>
<feature type="transmembrane region" description="Helical" evidence="1">
    <location>
        <begin position="21"/>
        <end position="38"/>
    </location>
</feature>
<sequence>MLLLTRNIGHWNKKRFNKKCVISELIILMLLFYSIHTFKNSFLPFFCFDKKEINYEKAVNTIYDCIGIHLYSEWMSSWRLY</sequence>
<organism evidence="2 3">
    <name type="scientific">Sporocytophaga myxococcoides</name>
    <dbReference type="NCBI Taxonomy" id="153721"/>
    <lineage>
        <taxon>Bacteria</taxon>
        <taxon>Pseudomonadati</taxon>
        <taxon>Bacteroidota</taxon>
        <taxon>Cytophagia</taxon>
        <taxon>Cytophagales</taxon>
        <taxon>Cytophagaceae</taxon>
        <taxon>Sporocytophaga</taxon>
    </lineage>
</organism>
<proteinExistence type="predicted"/>
<protein>
    <submittedName>
        <fullName evidence="2">Uncharacterized protein</fullName>
    </submittedName>
</protein>
<gene>
    <name evidence="2" type="ORF">MYP_3639</name>
</gene>
<dbReference type="Proteomes" id="UP000030185">
    <property type="component" value="Unassembled WGS sequence"/>
</dbReference>
<evidence type="ECO:0000256" key="1">
    <source>
        <dbReference type="SAM" id="Phobius"/>
    </source>
</evidence>
<keyword evidence="1" id="KW-0812">Transmembrane</keyword>
<dbReference type="AlphaFoldDB" id="A0A098LHJ0"/>
<reference evidence="2 3" key="1">
    <citation type="submission" date="2014-09" db="EMBL/GenBank/DDBJ databases">
        <title>Sporocytophaga myxococcoides PG-01 genome sequencing.</title>
        <authorList>
            <person name="Liu L."/>
            <person name="Gao P.J."/>
            <person name="Chen G.J."/>
            <person name="Wang L.S."/>
        </authorList>
    </citation>
    <scope>NUCLEOTIDE SEQUENCE [LARGE SCALE GENOMIC DNA]</scope>
    <source>
        <strain evidence="2 3">PG-01</strain>
    </source>
</reference>
<comment type="caution">
    <text evidence="2">The sequence shown here is derived from an EMBL/GenBank/DDBJ whole genome shotgun (WGS) entry which is preliminary data.</text>
</comment>
<keyword evidence="1" id="KW-0472">Membrane</keyword>
<keyword evidence="1" id="KW-1133">Transmembrane helix</keyword>
<evidence type="ECO:0000313" key="2">
    <source>
        <dbReference type="EMBL" id="GAL86410.1"/>
    </source>
</evidence>
<evidence type="ECO:0000313" key="3">
    <source>
        <dbReference type="Proteomes" id="UP000030185"/>
    </source>
</evidence>